<dbReference type="InterPro" id="IPR029076">
    <property type="entry name" value="Imm47"/>
</dbReference>
<gene>
    <name evidence="1" type="ORF">AWN73_19145</name>
</gene>
<protein>
    <submittedName>
        <fullName evidence="1">Uncharacterized protein</fullName>
    </submittedName>
</protein>
<sequence>MDYIENLIEDIWFGEKTNVFKEEMNNNALNKKERIKLLNLINNFKQGDFSKKEELCTLLNTSEDKDVLNVAIRLFIAIASNEDFSRINDFLCNAEEESVSVFIAFAEESLSYNIIPSLLGLLSIWEDTAIEADICQTIGSIIGYERATYEICSEDELGEKFVKFCKDKNLSEYYFENKLAFIGDWTKELVEITMSARYKECELEEYTLPSILSKYSGIKCPVEYYTKIDDNACREVIEYIKKISKMTWEKGCKYFYGNKIE</sequence>
<dbReference type="Proteomes" id="UP000238081">
    <property type="component" value="Unassembled WGS sequence"/>
</dbReference>
<proteinExistence type="predicted"/>
<dbReference type="SUPFAM" id="SSF48371">
    <property type="entry name" value="ARM repeat"/>
    <property type="match status" value="1"/>
</dbReference>
<dbReference type="Pfam" id="PF15573">
    <property type="entry name" value="Imm47"/>
    <property type="match status" value="1"/>
</dbReference>
<reference evidence="1 2" key="1">
    <citation type="submission" date="2016-01" db="EMBL/GenBank/DDBJ databases">
        <title>Characterization of the Clostridium difficile lineages that are prevalent in Hong Kong and China.</title>
        <authorList>
            <person name="Kwok J.S.-L."/>
            <person name="Lam W.-Y."/>
            <person name="Ip M."/>
            <person name="Chan T.-F."/>
            <person name="Hawkey P.M."/>
            <person name="Tsui S.K.-W."/>
        </authorList>
    </citation>
    <scope>NUCLEOTIDE SEQUENCE [LARGE SCALE GENOMIC DNA]</scope>
    <source>
        <strain evidence="1 2">300064</strain>
    </source>
</reference>
<organism evidence="1 2">
    <name type="scientific">Clostridium butyricum</name>
    <dbReference type="NCBI Taxonomy" id="1492"/>
    <lineage>
        <taxon>Bacteria</taxon>
        <taxon>Bacillati</taxon>
        <taxon>Bacillota</taxon>
        <taxon>Clostridia</taxon>
        <taxon>Eubacteriales</taxon>
        <taxon>Clostridiaceae</taxon>
        <taxon>Clostridium</taxon>
    </lineage>
</organism>
<dbReference type="EMBL" id="LRDH01000149">
    <property type="protein sequence ID" value="PPV12350.1"/>
    <property type="molecule type" value="Genomic_DNA"/>
</dbReference>
<name>A0A2S7F6A1_CLOBU</name>
<evidence type="ECO:0000313" key="2">
    <source>
        <dbReference type="Proteomes" id="UP000238081"/>
    </source>
</evidence>
<evidence type="ECO:0000313" key="1">
    <source>
        <dbReference type="EMBL" id="PPV12350.1"/>
    </source>
</evidence>
<accession>A0A2S7F6A1</accession>
<comment type="caution">
    <text evidence="1">The sequence shown here is derived from an EMBL/GenBank/DDBJ whole genome shotgun (WGS) entry which is preliminary data.</text>
</comment>
<dbReference type="RefSeq" id="WP_104675671.1">
    <property type="nucleotide sequence ID" value="NZ_JBFNYG010000011.1"/>
</dbReference>
<dbReference type="AlphaFoldDB" id="A0A2S7F6A1"/>
<dbReference type="InterPro" id="IPR016024">
    <property type="entry name" value="ARM-type_fold"/>
</dbReference>